<dbReference type="Proteomes" id="UP000660729">
    <property type="component" value="Unassembled WGS sequence"/>
</dbReference>
<evidence type="ECO:0000313" key="2">
    <source>
        <dbReference type="Proteomes" id="UP000660729"/>
    </source>
</evidence>
<sequence>MSLHILLALAHSHSSWFNNQPVRIWNQSITVKLSSITDRFLDKNGCEELDYPRNNPPVILLTPLEKAFWQRQHDALSPKYNIGTTRTYTVQIRSLLDIVRISVQAHKSSQTTYEYDFHTTRMFNTASQALHRIKTNAEEYFGTSYNPLRNQAFNPESESQPFPVGNDVMQRQWAILNALDQLYRCKAQDPNRLIWAELVFAYCAGAAFTILPREGSRASDGNVYGPEERVDLPPMQTLKREEMLAYTHFALVGVAQFLVEKFEGRSLRLWTGEEIPKTREQEMVKWIGFLEHPDGYQARLIPGVVCGR</sequence>
<accession>A0A8H6RNW4</accession>
<comment type="caution">
    <text evidence="1">The sequence shown here is derived from an EMBL/GenBank/DDBJ whole genome shotgun (WGS) entry which is preliminary data.</text>
</comment>
<reference evidence="1" key="1">
    <citation type="submission" date="2020-04" db="EMBL/GenBank/DDBJ databases">
        <title>Draft genome resource of the tomato pathogen Pseudocercospora fuligena.</title>
        <authorList>
            <person name="Zaccaron A."/>
        </authorList>
    </citation>
    <scope>NUCLEOTIDE SEQUENCE</scope>
    <source>
        <strain evidence="1">PF001</strain>
    </source>
</reference>
<name>A0A8H6RNW4_9PEZI</name>
<dbReference type="AlphaFoldDB" id="A0A8H6RNW4"/>
<evidence type="ECO:0000313" key="1">
    <source>
        <dbReference type="EMBL" id="KAF7195270.1"/>
    </source>
</evidence>
<proteinExistence type="predicted"/>
<keyword evidence="2" id="KW-1185">Reference proteome</keyword>
<dbReference type="EMBL" id="JABCIY010000041">
    <property type="protein sequence ID" value="KAF7195270.1"/>
    <property type="molecule type" value="Genomic_DNA"/>
</dbReference>
<organism evidence="1 2">
    <name type="scientific">Pseudocercospora fuligena</name>
    <dbReference type="NCBI Taxonomy" id="685502"/>
    <lineage>
        <taxon>Eukaryota</taxon>
        <taxon>Fungi</taxon>
        <taxon>Dikarya</taxon>
        <taxon>Ascomycota</taxon>
        <taxon>Pezizomycotina</taxon>
        <taxon>Dothideomycetes</taxon>
        <taxon>Dothideomycetidae</taxon>
        <taxon>Mycosphaerellales</taxon>
        <taxon>Mycosphaerellaceae</taxon>
        <taxon>Pseudocercospora</taxon>
    </lineage>
</organism>
<gene>
    <name evidence="1" type="ORF">HII31_03476</name>
</gene>
<protein>
    <submittedName>
        <fullName evidence="1">Uncharacterized protein</fullName>
    </submittedName>
</protein>